<protein>
    <recommendedName>
        <fullName evidence="1">peptidylprolyl isomerase</fullName>
        <ecNumber evidence="1">5.2.1.8</ecNumber>
    </recommendedName>
</protein>
<accession>A0A1R3HGQ2</accession>
<reference evidence="4 5" key="1">
    <citation type="submission" date="2013-09" db="EMBL/GenBank/DDBJ databases">
        <title>Corchorus capsularis genome sequencing.</title>
        <authorList>
            <person name="Alam M."/>
            <person name="Haque M.S."/>
            <person name="Islam M.S."/>
            <person name="Emdad E.M."/>
            <person name="Islam M.M."/>
            <person name="Ahmed B."/>
            <person name="Halim A."/>
            <person name="Hossen Q.M.M."/>
            <person name="Hossain M.Z."/>
            <person name="Ahmed R."/>
            <person name="Khan M.M."/>
            <person name="Islam R."/>
            <person name="Rashid M.M."/>
            <person name="Khan S.A."/>
            <person name="Rahman M.S."/>
            <person name="Alam M."/>
        </authorList>
    </citation>
    <scope>NUCLEOTIDE SEQUENCE [LARGE SCALE GENOMIC DNA]</scope>
    <source>
        <strain evidence="5">cv. CVL-1</strain>
        <tissue evidence="4">Whole seedling</tissue>
    </source>
</reference>
<name>A0A1R3HGQ2_COCAP</name>
<keyword evidence="1" id="KW-0697">Rotamase</keyword>
<comment type="caution">
    <text evidence="4">The sequence shown here is derived from an EMBL/GenBank/DDBJ whole genome shotgun (WGS) entry which is preliminary data.</text>
</comment>
<keyword evidence="2" id="KW-1133">Transmembrane helix</keyword>
<keyword evidence="2" id="KW-0812">Transmembrane</keyword>
<evidence type="ECO:0000256" key="2">
    <source>
        <dbReference type="SAM" id="Phobius"/>
    </source>
</evidence>
<feature type="domain" description="PPIase FKBP-type" evidence="3">
    <location>
        <begin position="155"/>
        <end position="217"/>
    </location>
</feature>
<evidence type="ECO:0000313" key="5">
    <source>
        <dbReference type="Proteomes" id="UP000188268"/>
    </source>
</evidence>
<dbReference type="PANTHER" id="PTHR47414:SF1">
    <property type="entry name" value="PEPTIDYL-PROLYL CIS-TRANS ISOMERASE FKBP20-2, CHLOROPLASTIC"/>
    <property type="match status" value="1"/>
</dbReference>
<dbReference type="PROSITE" id="PS50059">
    <property type="entry name" value="FKBP_PPIASE"/>
    <property type="match status" value="1"/>
</dbReference>
<keyword evidence="1" id="KW-0413">Isomerase</keyword>
<proteinExistence type="predicted"/>
<evidence type="ECO:0000256" key="1">
    <source>
        <dbReference type="PROSITE-ProRule" id="PRU00277"/>
    </source>
</evidence>
<dbReference type="Proteomes" id="UP000188268">
    <property type="component" value="Unassembled WGS sequence"/>
</dbReference>
<organism evidence="4 5">
    <name type="scientific">Corchorus capsularis</name>
    <name type="common">Jute</name>
    <dbReference type="NCBI Taxonomy" id="210143"/>
    <lineage>
        <taxon>Eukaryota</taxon>
        <taxon>Viridiplantae</taxon>
        <taxon>Streptophyta</taxon>
        <taxon>Embryophyta</taxon>
        <taxon>Tracheophyta</taxon>
        <taxon>Spermatophyta</taxon>
        <taxon>Magnoliopsida</taxon>
        <taxon>eudicotyledons</taxon>
        <taxon>Gunneridae</taxon>
        <taxon>Pentapetalae</taxon>
        <taxon>rosids</taxon>
        <taxon>malvids</taxon>
        <taxon>Malvales</taxon>
        <taxon>Malvaceae</taxon>
        <taxon>Grewioideae</taxon>
        <taxon>Apeibeae</taxon>
        <taxon>Corchorus</taxon>
    </lineage>
</organism>
<dbReference type="STRING" id="210143.A0A1R3HGQ2"/>
<dbReference type="OrthoDB" id="1902587at2759"/>
<dbReference type="EC" id="5.2.1.8" evidence="1"/>
<keyword evidence="2" id="KW-0472">Membrane</keyword>
<dbReference type="InterPro" id="IPR044239">
    <property type="entry name" value="FKBP20-2-like"/>
</dbReference>
<dbReference type="EMBL" id="AWWV01011992">
    <property type="protein sequence ID" value="OMO69557.1"/>
    <property type="molecule type" value="Genomic_DNA"/>
</dbReference>
<evidence type="ECO:0000259" key="3">
    <source>
        <dbReference type="PROSITE" id="PS50059"/>
    </source>
</evidence>
<evidence type="ECO:0000313" key="4">
    <source>
        <dbReference type="EMBL" id="OMO69557.1"/>
    </source>
</evidence>
<gene>
    <name evidence="4" type="ORF">CCACVL1_19410</name>
</gene>
<sequence>MPFLSFKKDEAIKLGAQALDLKLPFVESEVLRENLDLIKRQLGLEEVEVMSATDPAASAQVGPLASLLQQNPTSPGNPTAIFLSRLFNSSFLFQPFAFIDYIFAYFAFSFLWILCQEDGRGFEVKVVTSDDYIKSESGLIFRDYEVGKGECPKAGQQVTFHYIGYNESGRRIDSTYLQGSPARIHMGTNAVFPGFEEGIKNMKPGGKRRIIIPPELGPPVSDCDACFCVLYRQFSLTCFEVLFVFLMLAYVAAKILV</sequence>
<dbReference type="SUPFAM" id="SSF54534">
    <property type="entry name" value="FKBP-like"/>
    <property type="match status" value="1"/>
</dbReference>
<dbReference type="InterPro" id="IPR001179">
    <property type="entry name" value="PPIase_FKBP_dom"/>
</dbReference>
<dbReference type="PANTHER" id="PTHR47414">
    <property type="entry name" value="PEPTIDYL-PROLYL CIS-TRANS ISOMERASE FKBP20-2, CHLOROPLASTIC"/>
    <property type="match status" value="1"/>
</dbReference>
<keyword evidence="5" id="KW-1185">Reference proteome</keyword>
<feature type="transmembrane region" description="Helical" evidence="2">
    <location>
        <begin position="234"/>
        <end position="253"/>
    </location>
</feature>
<comment type="catalytic activity">
    <reaction evidence="1">
        <text>[protein]-peptidylproline (omega=180) = [protein]-peptidylproline (omega=0)</text>
        <dbReference type="Rhea" id="RHEA:16237"/>
        <dbReference type="Rhea" id="RHEA-COMP:10747"/>
        <dbReference type="Rhea" id="RHEA-COMP:10748"/>
        <dbReference type="ChEBI" id="CHEBI:83833"/>
        <dbReference type="ChEBI" id="CHEBI:83834"/>
        <dbReference type="EC" id="5.2.1.8"/>
    </reaction>
</comment>
<dbReference type="InterPro" id="IPR046357">
    <property type="entry name" value="PPIase_dom_sf"/>
</dbReference>
<dbReference type="Pfam" id="PF00254">
    <property type="entry name" value="FKBP_C"/>
    <property type="match status" value="1"/>
</dbReference>
<feature type="transmembrane region" description="Helical" evidence="2">
    <location>
        <begin position="91"/>
        <end position="114"/>
    </location>
</feature>
<dbReference type="Gene3D" id="3.10.50.40">
    <property type="match status" value="1"/>
</dbReference>
<dbReference type="Gramene" id="OMO69557">
    <property type="protein sequence ID" value="OMO69557"/>
    <property type="gene ID" value="CCACVL1_19410"/>
</dbReference>
<dbReference type="GO" id="GO:0003755">
    <property type="term" value="F:peptidyl-prolyl cis-trans isomerase activity"/>
    <property type="evidence" value="ECO:0007669"/>
    <property type="project" value="UniProtKB-KW"/>
</dbReference>
<dbReference type="AlphaFoldDB" id="A0A1R3HGQ2"/>